<reference evidence="11 12" key="1">
    <citation type="journal article" date="2014" name="Nat. Genet.">
        <title>Genome and transcriptome of the porcine whipworm Trichuris suis.</title>
        <authorList>
            <person name="Jex A.R."/>
            <person name="Nejsum P."/>
            <person name="Schwarz E.M."/>
            <person name="Hu L."/>
            <person name="Young N.D."/>
            <person name="Hall R.S."/>
            <person name="Korhonen P.K."/>
            <person name="Liao S."/>
            <person name="Thamsborg S."/>
            <person name="Xia J."/>
            <person name="Xu P."/>
            <person name="Wang S."/>
            <person name="Scheerlinck J.P."/>
            <person name="Hofmann A."/>
            <person name="Sternberg P.W."/>
            <person name="Wang J."/>
            <person name="Gasser R.B."/>
        </authorList>
    </citation>
    <scope>NUCLEOTIDE SEQUENCE [LARGE SCALE GENOMIC DNA]</scope>
    <source>
        <strain evidence="11">DCEP-RM93M</strain>
    </source>
</reference>
<dbReference type="PANTHER" id="PTHR22760">
    <property type="entry name" value="GLYCOSYLTRANSFERASE"/>
    <property type="match status" value="1"/>
</dbReference>
<protein>
    <recommendedName>
        <fullName evidence="10">Mannosyltransferase</fullName>
        <ecNumber evidence="10">2.4.1.-</ecNumber>
    </recommendedName>
</protein>
<comment type="pathway">
    <text evidence="2">Protein modification; protein glycosylation.</text>
</comment>
<dbReference type="OrthoDB" id="497541at2759"/>
<evidence type="ECO:0000256" key="5">
    <source>
        <dbReference type="ARBA" id="ARBA00022679"/>
    </source>
</evidence>
<proteinExistence type="inferred from homology"/>
<accession>A0A085MHZ0</accession>
<dbReference type="Pfam" id="PF03901">
    <property type="entry name" value="Glyco_transf_22"/>
    <property type="match status" value="1"/>
</dbReference>
<feature type="transmembrane region" description="Helical" evidence="10">
    <location>
        <begin position="231"/>
        <end position="249"/>
    </location>
</feature>
<dbReference type="PANTHER" id="PTHR22760:SF2">
    <property type="entry name" value="ALPHA-1,2-MANNOSYLTRANSFERASE ALG9"/>
    <property type="match status" value="1"/>
</dbReference>
<keyword evidence="12" id="KW-1185">Reference proteome</keyword>
<evidence type="ECO:0000256" key="7">
    <source>
        <dbReference type="ARBA" id="ARBA00022824"/>
    </source>
</evidence>
<evidence type="ECO:0000256" key="4">
    <source>
        <dbReference type="ARBA" id="ARBA00022676"/>
    </source>
</evidence>
<keyword evidence="8 10" id="KW-1133">Transmembrane helix</keyword>
<feature type="transmembrane region" description="Helical" evidence="10">
    <location>
        <begin position="163"/>
        <end position="188"/>
    </location>
</feature>
<feature type="transmembrane region" description="Helical" evidence="10">
    <location>
        <begin position="389"/>
        <end position="411"/>
    </location>
</feature>
<evidence type="ECO:0000256" key="2">
    <source>
        <dbReference type="ARBA" id="ARBA00004922"/>
    </source>
</evidence>
<dbReference type="GO" id="GO:0006487">
    <property type="term" value="P:protein N-linked glycosylation"/>
    <property type="evidence" value="ECO:0007669"/>
    <property type="project" value="TreeGrafter"/>
</dbReference>
<comment type="similarity">
    <text evidence="3 10">Belongs to the glycosyltransferase 22 family.</text>
</comment>
<sequence length="573" mass="65791">MLGMATRRRIVKQQEPDVPSANLLEKDYSKQTVHIYDHRVLAYVISLAVARIFAAMQCPIMDCDEVFNYWEPLHLLFHGTGLQTWEYSPKYAIRSYAFLLVFTPVFKLGEMFDLAKRKEFYLLRAGLALCSALADVCLANFLERVLCRQIANYVRWMQIFATGMFISSPALLPSSVAMTLTTYAYAFWLINYDFFAIFCVGLSALLCWPFAGLVGVPIALEMIMRRCFRKLVFGALLSAALILSYMVPIDSYFYGKGVIAPLNIVLYNVFNAYGPELYGIEPFSFYPKNLLLNWNVAFPLALLCVPLMLCKYLFANDNMPSLSCKATYMQMGMWMWMLVFFSQKHKEERFLYPMYSLLCVNAAISLHLLSLSGNYMLKKWKAISSSCNYFVTTILAVFAIASLSRSLHLVFSFNAPFHAYGHLQEMIDVQQNATVCVGKEWHRFPSSFFLSDAAELGFLRSEFRGQLPKPFNTDLPIPESTRLIPTHMNDRNVEEPSRYLSVKQCTYLVDMLDETSATPLEPNYAMMSDSWKIEFISDFLIPSKSKSLCRSFYIPFSHAQCYYAKYVLLSRLR</sequence>
<evidence type="ECO:0000313" key="11">
    <source>
        <dbReference type="EMBL" id="KFD56836.1"/>
    </source>
</evidence>
<comment type="subcellular location">
    <subcellularLocation>
        <location evidence="1 10">Endoplasmic reticulum membrane</location>
        <topology evidence="1 10">Multi-pass membrane protein</topology>
    </subcellularLocation>
</comment>
<name>A0A085MHZ0_9BILA</name>
<keyword evidence="9 10" id="KW-0472">Membrane</keyword>
<dbReference type="GO" id="GO:0005789">
    <property type="term" value="C:endoplasmic reticulum membrane"/>
    <property type="evidence" value="ECO:0007669"/>
    <property type="project" value="UniProtKB-SubCell"/>
</dbReference>
<feature type="transmembrane region" description="Helical" evidence="10">
    <location>
        <begin position="292"/>
        <end position="314"/>
    </location>
</feature>
<evidence type="ECO:0000256" key="1">
    <source>
        <dbReference type="ARBA" id="ARBA00004477"/>
    </source>
</evidence>
<dbReference type="EC" id="2.4.1.-" evidence="10"/>
<keyword evidence="6 10" id="KW-0812">Transmembrane</keyword>
<feature type="transmembrane region" description="Helical" evidence="10">
    <location>
        <begin position="194"/>
        <end position="219"/>
    </location>
</feature>
<feature type="transmembrane region" description="Helical" evidence="10">
    <location>
        <begin position="355"/>
        <end position="377"/>
    </location>
</feature>
<feature type="transmembrane region" description="Helical" evidence="10">
    <location>
        <begin position="326"/>
        <end position="343"/>
    </location>
</feature>
<evidence type="ECO:0000256" key="8">
    <source>
        <dbReference type="ARBA" id="ARBA00022989"/>
    </source>
</evidence>
<dbReference type="EMBL" id="KL363191">
    <property type="protein sequence ID" value="KFD56836.1"/>
    <property type="molecule type" value="Genomic_DNA"/>
</dbReference>
<dbReference type="UniPathway" id="UPA00378"/>
<evidence type="ECO:0000256" key="10">
    <source>
        <dbReference type="RuleBase" id="RU363075"/>
    </source>
</evidence>
<evidence type="ECO:0000256" key="3">
    <source>
        <dbReference type="ARBA" id="ARBA00007063"/>
    </source>
</evidence>
<evidence type="ECO:0000313" key="12">
    <source>
        <dbReference type="Proteomes" id="UP000030764"/>
    </source>
</evidence>
<dbReference type="Proteomes" id="UP000030764">
    <property type="component" value="Unassembled WGS sequence"/>
</dbReference>
<evidence type="ECO:0000256" key="6">
    <source>
        <dbReference type="ARBA" id="ARBA00022692"/>
    </source>
</evidence>
<evidence type="ECO:0000256" key="9">
    <source>
        <dbReference type="ARBA" id="ARBA00023136"/>
    </source>
</evidence>
<feature type="transmembrane region" description="Helical" evidence="10">
    <location>
        <begin position="121"/>
        <end position="142"/>
    </location>
</feature>
<organism evidence="11 12">
    <name type="scientific">Trichuris suis</name>
    <name type="common">pig whipworm</name>
    <dbReference type="NCBI Taxonomy" id="68888"/>
    <lineage>
        <taxon>Eukaryota</taxon>
        <taxon>Metazoa</taxon>
        <taxon>Ecdysozoa</taxon>
        <taxon>Nematoda</taxon>
        <taxon>Enoplea</taxon>
        <taxon>Dorylaimia</taxon>
        <taxon>Trichinellida</taxon>
        <taxon>Trichuridae</taxon>
        <taxon>Trichuris</taxon>
    </lineage>
</organism>
<dbReference type="GO" id="GO:0000026">
    <property type="term" value="F:alpha-1,2-mannosyltransferase activity"/>
    <property type="evidence" value="ECO:0007669"/>
    <property type="project" value="TreeGrafter"/>
</dbReference>
<dbReference type="AlphaFoldDB" id="A0A085MHZ0"/>
<dbReference type="InterPro" id="IPR005599">
    <property type="entry name" value="GPI_mannosylTrfase"/>
</dbReference>
<gene>
    <name evidence="11" type="ORF">M513_02093</name>
</gene>
<keyword evidence="4 10" id="KW-0328">Glycosyltransferase</keyword>
<keyword evidence="5" id="KW-0808">Transferase</keyword>
<keyword evidence="7 10" id="KW-0256">Endoplasmic reticulum</keyword>